<dbReference type="AlphaFoldDB" id="A0A7V7KFD3"/>
<dbReference type="SUPFAM" id="SSF53756">
    <property type="entry name" value="UDP-Glycosyltransferase/glycogen phosphorylase"/>
    <property type="match status" value="1"/>
</dbReference>
<dbReference type="Gene3D" id="3.40.50.2000">
    <property type="entry name" value="Glycogen Phosphorylase B"/>
    <property type="match status" value="2"/>
</dbReference>
<proteinExistence type="predicted"/>
<evidence type="ECO:0000313" key="3">
    <source>
        <dbReference type="EMBL" id="KAA0010655.1"/>
    </source>
</evidence>
<dbReference type="PANTHER" id="PTHR30160">
    <property type="entry name" value="TETRAACYLDISACCHARIDE 4'-KINASE-RELATED"/>
    <property type="match status" value="1"/>
</dbReference>
<keyword evidence="1" id="KW-0328">Glycosyltransferase</keyword>
<comment type="caution">
    <text evidence="3">The sequence shown here is derived from an EMBL/GenBank/DDBJ whole genome shotgun (WGS) entry which is preliminary data.</text>
</comment>
<dbReference type="EMBL" id="VTPY01000006">
    <property type="protein sequence ID" value="KAA0010655.1"/>
    <property type="molecule type" value="Genomic_DNA"/>
</dbReference>
<evidence type="ECO:0000256" key="2">
    <source>
        <dbReference type="ARBA" id="ARBA00022679"/>
    </source>
</evidence>
<dbReference type="PANTHER" id="PTHR30160:SF15">
    <property type="entry name" value="GLYCOSYLTRANSFERASE HI_0523-RELATED"/>
    <property type="match status" value="1"/>
</dbReference>
<accession>A0A7V7KFD3</accession>
<sequence>MIFSSPMADRNATDTAPRILVVRNDKLGDFMLAWPALACLKAGAPDARISALVPAYTAPLAQLCPWIDEVIVDPGAAAGRQGQRSLLVSLRERRFTAMLTLFSTPRVGWLGWRADIPLRMAPATKWAQLFYNRRVTQRRSRSARPEYHYNVELAEALLVALNRQPTPRPEPPYWPLPPATADAQRRAIANELAIDASRPWLYLHAGSGGSAVNLTPVQYAELAVTIDTRLRGADERRPLWLLTAGPGEEHGAEALAGTLTARGLTAAVLPPRRGLGDFALALAAADLFIAGSTGPLHIAGCLNRPTAGFYPARRSATALRWQTCNEPSRRLAFSPPIEAEELDMGSIDLCAAAASISTFLQTHGSRGHPL</sequence>
<evidence type="ECO:0000313" key="4">
    <source>
        <dbReference type="Proteomes" id="UP000486760"/>
    </source>
</evidence>
<dbReference type="GO" id="GO:0005829">
    <property type="term" value="C:cytosol"/>
    <property type="evidence" value="ECO:0007669"/>
    <property type="project" value="TreeGrafter"/>
</dbReference>
<dbReference type="GO" id="GO:0009244">
    <property type="term" value="P:lipopolysaccharide core region biosynthetic process"/>
    <property type="evidence" value="ECO:0007669"/>
    <property type="project" value="TreeGrafter"/>
</dbReference>
<dbReference type="Proteomes" id="UP000486760">
    <property type="component" value="Unassembled WGS sequence"/>
</dbReference>
<protein>
    <submittedName>
        <fullName evidence="3">Glycosyltransferase family 9 protein</fullName>
    </submittedName>
</protein>
<dbReference type="InterPro" id="IPR002201">
    <property type="entry name" value="Glyco_trans_9"/>
</dbReference>
<reference evidence="3 4" key="1">
    <citation type="submission" date="2019-08" db="EMBL/GenBank/DDBJ databases">
        <title>Bioinformatics analysis of the strain L3 and L5.</title>
        <authorList>
            <person name="Li X."/>
        </authorList>
    </citation>
    <scope>NUCLEOTIDE SEQUENCE [LARGE SCALE GENOMIC DNA]</scope>
    <source>
        <strain evidence="3 4">L5</strain>
    </source>
</reference>
<keyword evidence="2 3" id="KW-0808">Transferase</keyword>
<evidence type="ECO:0000256" key="1">
    <source>
        <dbReference type="ARBA" id="ARBA00022676"/>
    </source>
</evidence>
<name>A0A7V7KFD3_9GAMM</name>
<dbReference type="InterPro" id="IPR051199">
    <property type="entry name" value="LPS_LOS_Heptosyltrfase"/>
</dbReference>
<keyword evidence="4" id="KW-1185">Reference proteome</keyword>
<dbReference type="RefSeq" id="WP_149329294.1">
    <property type="nucleotide sequence ID" value="NZ_VTPY01000006.1"/>
</dbReference>
<dbReference type="GO" id="GO:0008713">
    <property type="term" value="F:ADP-heptose-lipopolysaccharide heptosyltransferase activity"/>
    <property type="evidence" value="ECO:0007669"/>
    <property type="project" value="TreeGrafter"/>
</dbReference>
<dbReference type="CDD" id="cd03789">
    <property type="entry name" value="GT9_LPS_heptosyltransferase"/>
    <property type="match status" value="1"/>
</dbReference>
<organism evidence="3 4">
    <name type="scientific">Billgrantia pellis</name>
    <dbReference type="NCBI Taxonomy" id="2606936"/>
    <lineage>
        <taxon>Bacteria</taxon>
        <taxon>Pseudomonadati</taxon>
        <taxon>Pseudomonadota</taxon>
        <taxon>Gammaproteobacteria</taxon>
        <taxon>Oceanospirillales</taxon>
        <taxon>Halomonadaceae</taxon>
        <taxon>Billgrantia</taxon>
    </lineage>
</organism>
<gene>
    <name evidence="3" type="ORF">F0A17_15650</name>
</gene>
<dbReference type="Pfam" id="PF01075">
    <property type="entry name" value="Glyco_transf_9"/>
    <property type="match status" value="1"/>
</dbReference>